<evidence type="ECO:0000256" key="5">
    <source>
        <dbReference type="ARBA" id="ARBA00022989"/>
    </source>
</evidence>
<feature type="transmembrane region" description="Helical" evidence="8">
    <location>
        <begin position="100"/>
        <end position="118"/>
    </location>
</feature>
<dbReference type="Proteomes" id="UP000015455">
    <property type="component" value="Unassembled WGS sequence"/>
</dbReference>
<evidence type="ECO:0000259" key="10">
    <source>
        <dbReference type="Pfam" id="PF16916"/>
    </source>
</evidence>
<dbReference type="EMBL" id="ATJV01000055">
    <property type="protein sequence ID" value="EPZ15535.1"/>
    <property type="molecule type" value="Genomic_DNA"/>
</dbReference>
<dbReference type="OrthoDB" id="9806522at2"/>
<dbReference type="Gene3D" id="3.30.70.1350">
    <property type="entry name" value="Cation efflux protein, cytoplasmic domain"/>
    <property type="match status" value="1"/>
</dbReference>
<feature type="transmembrane region" description="Helical" evidence="8">
    <location>
        <begin position="201"/>
        <end position="219"/>
    </location>
</feature>
<protein>
    <submittedName>
        <fullName evidence="11">Uncharacterized protein</fullName>
    </submittedName>
</protein>
<dbReference type="FunFam" id="1.20.1510.10:FF:000006">
    <property type="entry name" value="Divalent cation efflux transporter"/>
    <property type="match status" value="1"/>
</dbReference>
<dbReference type="STRING" id="1348657.M622_15655"/>
<dbReference type="InterPro" id="IPR058533">
    <property type="entry name" value="Cation_efflux_TM"/>
</dbReference>
<dbReference type="AlphaFoldDB" id="S9ZE37"/>
<proteinExistence type="inferred from homology"/>
<dbReference type="SUPFAM" id="SSF160240">
    <property type="entry name" value="Cation efflux protein cytoplasmic domain-like"/>
    <property type="match status" value="1"/>
</dbReference>
<feature type="domain" description="Cation efflux protein transmembrane" evidence="9">
    <location>
        <begin position="33"/>
        <end position="226"/>
    </location>
</feature>
<keyword evidence="4 8" id="KW-0812">Transmembrane</keyword>
<dbReference type="eggNOG" id="COG0053">
    <property type="taxonomic scope" value="Bacteria"/>
</dbReference>
<reference evidence="11 12" key="1">
    <citation type="submission" date="2013-06" db="EMBL/GenBank/DDBJ databases">
        <title>Draft genome sequence of Thauera terpenica.</title>
        <authorList>
            <person name="Liu B."/>
            <person name="Frostegard A.H."/>
            <person name="Shapleigh J.P."/>
        </authorList>
    </citation>
    <scope>NUCLEOTIDE SEQUENCE [LARGE SCALE GENOMIC DNA]</scope>
    <source>
        <strain evidence="11 12">58Eu</strain>
    </source>
</reference>
<dbReference type="SUPFAM" id="SSF161111">
    <property type="entry name" value="Cation efflux protein transmembrane domain-like"/>
    <property type="match status" value="1"/>
</dbReference>
<dbReference type="InterPro" id="IPR050291">
    <property type="entry name" value="CDF_Transporter"/>
</dbReference>
<dbReference type="InterPro" id="IPR002524">
    <property type="entry name" value="Cation_efflux"/>
</dbReference>
<comment type="caution">
    <text evidence="11">The sequence shown here is derived from an EMBL/GenBank/DDBJ whole genome shotgun (WGS) entry which is preliminary data.</text>
</comment>
<dbReference type="Pfam" id="PF01545">
    <property type="entry name" value="Cation_efflux"/>
    <property type="match status" value="1"/>
</dbReference>
<dbReference type="PANTHER" id="PTHR43840">
    <property type="entry name" value="MITOCHONDRIAL METAL TRANSPORTER 1-RELATED"/>
    <property type="match status" value="1"/>
</dbReference>
<keyword evidence="6 8" id="KW-0472">Membrane</keyword>
<evidence type="ECO:0000256" key="6">
    <source>
        <dbReference type="ARBA" id="ARBA00023136"/>
    </source>
</evidence>
<comment type="subcellular location">
    <subcellularLocation>
        <location evidence="1">Membrane</location>
        <topology evidence="1">Multi-pass membrane protein</topology>
    </subcellularLocation>
</comment>
<sequence length="397" mass="42655">MPPPLSHPQLPRAARAHPDNDDARKRDIQRTTLVAVATNATLAVAQFVIGLFANAFSLVADAAHTLSDLVTDLLVLLAARHGADPADINHPYGHGRIETATTMVLGAVLAAVGVGFLWNSGLRLQNMNALPDLHPVALGVAVLTLIAKESLFRFTLAAAHRLKAPLLEANAWHARSDAASSLVVAVGIGGSLAGYPFLEPLAAAVVGFLILHMGLRLGWTAIRELIDTGVSEQELEHLRQTIEQTPGVIGLHEMRTRRMAGRVLCDAHVQVAPRLTVSEGHRVSDSVYLRVRAAHPEVQDVLVHIDPEDDDSLQAVPPGRLPERADVLATVATLLGPDVAVPKRVQIHYLGGRVDVDVLLDTAPAAADAQALRRRTQDWLAQQAHYRSISFYTPIAP</sequence>
<dbReference type="Gene3D" id="1.20.1510.10">
    <property type="entry name" value="Cation efflux protein transmembrane domain"/>
    <property type="match status" value="1"/>
</dbReference>
<evidence type="ECO:0000259" key="9">
    <source>
        <dbReference type="Pfam" id="PF01545"/>
    </source>
</evidence>
<keyword evidence="5 8" id="KW-1133">Transmembrane helix</keyword>
<evidence type="ECO:0000256" key="3">
    <source>
        <dbReference type="ARBA" id="ARBA00022448"/>
    </source>
</evidence>
<name>S9ZE37_9RHOO</name>
<feature type="transmembrane region" description="Helical" evidence="8">
    <location>
        <begin position="33"/>
        <end position="56"/>
    </location>
</feature>
<dbReference type="GO" id="GO:0008324">
    <property type="term" value="F:monoatomic cation transmembrane transporter activity"/>
    <property type="evidence" value="ECO:0007669"/>
    <property type="project" value="InterPro"/>
</dbReference>
<evidence type="ECO:0000313" key="11">
    <source>
        <dbReference type="EMBL" id="EPZ15535.1"/>
    </source>
</evidence>
<dbReference type="InterPro" id="IPR036837">
    <property type="entry name" value="Cation_efflux_CTD_sf"/>
</dbReference>
<gene>
    <name evidence="11" type="ORF">M622_15655</name>
</gene>
<accession>S9ZE37</accession>
<dbReference type="InterPro" id="IPR027469">
    <property type="entry name" value="Cation_efflux_TMD_sf"/>
</dbReference>
<evidence type="ECO:0000256" key="7">
    <source>
        <dbReference type="SAM" id="MobiDB-lite"/>
    </source>
</evidence>
<evidence type="ECO:0000256" key="1">
    <source>
        <dbReference type="ARBA" id="ARBA00004141"/>
    </source>
</evidence>
<evidence type="ECO:0000313" key="12">
    <source>
        <dbReference type="Proteomes" id="UP000015455"/>
    </source>
</evidence>
<organism evidence="11 12">
    <name type="scientific">Thauera terpenica 58Eu</name>
    <dbReference type="NCBI Taxonomy" id="1348657"/>
    <lineage>
        <taxon>Bacteria</taxon>
        <taxon>Pseudomonadati</taxon>
        <taxon>Pseudomonadota</taxon>
        <taxon>Betaproteobacteria</taxon>
        <taxon>Rhodocyclales</taxon>
        <taxon>Zoogloeaceae</taxon>
        <taxon>Thauera</taxon>
    </lineage>
</organism>
<dbReference type="GO" id="GO:0016020">
    <property type="term" value="C:membrane"/>
    <property type="evidence" value="ECO:0007669"/>
    <property type="project" value="UniProtKB-SubCell"/>
</dbReference>
<keyword evidence="3" id="KW-0813">Transport</keyword>
<evidence type="ECO:0000256" key="8">
    <source>
        <dbReference type="SAM" id="Phobius"/>
    </source>
</evidence>
<dbReference type="NCBIfam" id="TIGR01297">
    <property type="entry name" value="CDF"/>
    <property type="match status" value="1"/>
</dbReference>
<keyword evidence="12" id="KW-1185">Reference proteome</keyword>
<dbReference type="PATRIC" id="fig|1348657.5.peg.2003"/>
<feature type="domain" description="Cation efflux protein cytoplasmic" evidence="10">
    <location>
        <begin position="231"/>
        <end position="308"/>
    </location>
</feature>
<dbReference type="RefSeq" id="WP_021249426.1">
    <property type="nucleotide sequence ID" value="NZ_ATJV01000055.1"/>
</dbReference>
<feature type="region of interest" description="Disordered" evidence="7">
    <location>
        <begin position="1"/>
        <end position="24"/>
    </location>
</feature>
<feature type="transmembrane region" description="Helical" evidence="8">
    <location>
        <begin position="138"/>
        <end position="156"/>
    </location>
</feature>
<comment type="similarity">
    <text evidence="2">Belongs to the cation diffusion facilitator (CDF) transporter (TC 2.A.4) family.</text>
</comment>
<evidence type="ECO:0000256" key="4">
    <source>
        <dbReference type="ARBA" id="ARBA00022692"/>
    </source>
</evidence>
<dbReference type="PANTHER" id="PTHR43840:SF15">
    <property type="entry name" value="MITOCHONDRIAL METAL TRANSPORTER 1-RELATED"/>
    <property type="match status" value="1"/>
</dbReference>
<dbReference type="Pfam" id="PF16916">
    <property type="entry name" value="ZT_dimer"/>
    <property type="match status" value="1"/>
</dbReference>
<evidence type="ECO:0000256" key="2">
    <source>
        <dbReference type="ARBA" id="ARBA00008114"/>
    </source>
</evidence>
<dbReference type="InterPro" id="IPR027470">
    <property type="entry name" value="Cation_efflux_CTD"/>
</dbReference>